<keyword evidence="2" id="KW-0732">Signal</keyword>
<accession>A0A7U3MCA6</accession>
<feature type="compositionally biased region" description="Acidic residues" evidence="1">
    <location>
        <begin position="238"/>
        <end position="256"/>
    </location>
</feature>
<feature type="signal peptide" evidence="2">
    <location>
        <begin position="1"/>
        <end position="21"/>
    </location>
</feature>
<dbReference type="EMBL" id="MN837665">
    <property type="protein sequence ID" value="QHB80562.1"/>
    <property type="molecule type" value="mRNA"/>
</dbReference>
<sequence>MQQRWSLVCLTGIVWASLATALPTTLLEDVTAAEARLETNKVKRSHPGETINLNAEANAGSPVAYYSNPTATKRASNLKPDNVDEPSIDWDQPQQQQQQQQQQRVFENERPKAEALAKELFGTDDNPFDDKTLAEYEKGFHYGTNKAKLDEQMENAILKSEMYGDPAAINQYRYYGGSDDRRRKRSNTKRNIRFSNRYKREVELSPEDILTLLSLWEEDRFRQPVGYRTNWPRYNGDVDLDNDRDENDIEESDENWLESPVYPGARNPVHMAQFSHDYSGHPAPYGATGTGGYIEAKSYEPQQQIFATKRQWGGFSDKKRKRFMVSRKRSDPTRELRYLNGPAQGHDDMYSLSQLLGAAPQRDLNNVPAYHRMVL</sequence>
<protein>
    <submittedName>
        <fullName evidence="3">NVP-like</fullName>
    </submittedName>
</protein>
<evidence type="ECO:0000256" key="1">
    <source>
        <dbReference type="SAM" id="MobiDB-lite"/>
    </source>
</evidence>
<organism evidence="3">
    <name type="scientific">Carabus violaceus</name>
    <name type="common">Violet ground beetle</name>
    <dbReference type="NCBI Taxonomy" id="41075"/>
    <lineage>
        <taxon>Eukaryota</taxon>
        <taxon>Metazoa</taxon>
        <taxon>Ecdysozoa</taxon>
        <taxon>Arthropoda</taxon>
        <taxon>Hexapoda</taxon>
        <taxon>Insecta</taxon>
        <taxon>Pterygota</taxon>
        <taxon>Neoptera</taxon>
        <taxon>Endopterygota</taxon>
        <taxon>Coleoptera</taxon>
        <taxon>Adephaga</taxon>
        <taxon>Caraboidea</taxon>
        <taxon>Carabidae</taxon>
        <taxon>Carabinae</taxon>
        <taxon>Carabini</taxon>
        <taxon>Carabina</taxon>
        <taxon>Carabus</taxon>
        <taxon>Megodontus</taxon>
    </lineage>
</organism>
<name>A0A7U3MCA6_CARVO</name>
<feature type="chain" id="PRO_5030566527" evidence="2">
    <location>
        <begin position="22"/>
        <end position="375"/>
    </location>
</feature>
<evidence type="ECO:0000313" key="3">
    <source>
        <dbReference type="EMBL" id="QHB80562.1"/>
    </source>
</evidence>
<reference evidence="3" key="1">
    <citation type="journal article" date="2020" name="Insect Biochem. Mol. Biol.">
        <title>The Neuropeptidome of Carabus (Coleoptera, Adephaga: Carabidae).</title>
        <authorList>
            <person name="Ragionieri L."/>
            <person name="Predel R."/>
        </authorList>
    </citation>
    <scope>NUCLEOTIDE SEQUENCE</scope>
    <source>
        <strain evidence="3">41</strain>
    </source>
</reference>
<feature type="region of interest" description="Disordered" evidence="1">
    <location>
        <begin position="238"/>
        <end position="262"/>
    </location>
</feature>
<dbReference type="AlphaFoldDB" id="A0A7U3MCA6"/>
<proteinExistence type="evidence at transcript level"/>
<feature type="region of interest" description="Disordered" evidence="1">
    <location>
        <begin position="64"/>
        <end position="110"/>
    </location>
</feature>
<evidence type="ECO:0000256" key="2">
    <source>
        <dbReference type="SAM" id="SignalP"/>
    </source>
</evidence>
<feature type="compositionally biased region" description="Low complexity" evidence="1">
    <location>
        <begin position="92"/>
        <end position="103"/>
    </location>
</feature>